<evidence type="ECO:0000313" key="1">
    <source>
        <dbReference type="EMBL" id="JAH38128.1"/>
    </source>
</evidence>
<reference evidence="1" key="1">
    <citation type="submission" date="2014-11" db="EMBL/GenBank/DDBJ databases">
        <authorList>
            <person name="Amaro Gonzalez C."/>
        </authorList>
    </citation>
    <scope>NUCLEOTIDE SEQUENCE</scope>
</reference>
<organism evidence="1">
    <name type="scientific">Anguilla anguilla</name>
    <name type="common">European freshwater eel</name>
    <name type="synonym">Muraena anguilla</name>
    <dbReference type="NCBI Taxonomy" id="7936"/>
    <lineage>
        <taxon>Eukaryota</taxon>
        <taxon>Metazoa</taxon>
        <taxon>Chordata</taxon>
        <taxon>Craniata</taxon>
        <taxon>Vertebrata</taxon>
        <taxon>Euteleostomi</taxon>
        <taxon>Actinopterygii</taxon>
        <taxon>Neopterygii</taxon>
        <taxon>Teleostei</taxon>
        <taxon>Anguilliformes</taxon>
        <taxon>Anguillidae</taxon>
        <taxon>Anguilla</taxon>
    </lineage>
</organism>
<dbReference type="EMBL" id="GBXM01070449">
    <property type="protein sequence ID" value="JAH38128.1"/>
    <property type="molecule type" value="Transcribed_RNA"/>
</dbReference>
<reference evidence="1" key="2">
    <citation type="journal article" date="2015" name="Fish Shellfish Immunol.">
        <title>Early steps in the European eel (Anguilla anguilla)-Vibrio vulnificus interaction in the gills: Role of the RtxA13 toxin.</title>
        <authorList>
            <person name="Callol A."/>
            <person name="Pajuelo D."/>
            <person name="Ebbesson L."/>
            <person name="Teles M."/>
            <person name="MacKenzie S."/>
            <person name="Amaro C."/>
        </authorList>
    </citation>
    <scope>NUCLEOTIDE SEQUENCE</scope>
</reference>
<sequence>MTSYGVNNNSNWLHPPTIHQIAVGACL</sequence>
<accession>A0A0E9SC70</accession>
<protein>
    <submittedName>
        <fullName evidence="1">Uncharacterized protein</fullName>
    </submittedName>
</protein>
<dbReference type="AlphaFoldDB" id="A0A0E9SC70"/>
<proteinExistence type="predicted"/>
<name>A0A0E9SC70_ANGAN</name>